<reference evidence="2" key="1">
    <citation type="journal article" date="2016" name="Proc. Natl. Acad. Sci. U.S.A.">
        <title>Chromosome-level assembly of Arabidopsis thaliana Ler reveals the extent of translocation and inversion polymorphisms.</title>
        <authorList>
            <person name="Zapata L."/>
            <person name="Ding J."/>
            <person name="Willing E.M."/>
            <person name="Hartwig B."/>
            <person name="Bezdan D."/>
            <person name="Jiao W.B."/>
            <person name="Patel V."/>
            <person name="Velikkakam James G."/>
            <person name="Koornneef M."/>
            <person name="Ossowski S."/>
            <person name="Schneeberger K."/>
        </authorList>
    </citation>
    <scope>NUCLEOTIDE SEQUENCE [LARGE SCALE GENOMIC DNA]</scope>
    <source>
        <strain evidence="2">cv. Landsberg erecta</strain>
    </source>
</reference>
<name>A0A178VZT4_ARATH</name>
<organism evidence="1 2">
    <name type="scientific">Arabidopsis thaliana</name>
    <name type="common">Mouse-ear cress</name>
    <dbReference type="NCBI Taxonomy" id="3702"/>
    <lineage>
        <taxon>Eukaryota</taxon>
        <taxon>Viridiplantae</taxon>
        <taxon>Streptophyta</taxon>
        <taxon>Embryophyta</taxon>
        <taxon>Tracheophyta</taxon>
        <taxon>Spermatophyta</taxon>
        <taxon>Magnoliopsida</taxon>
        <taxon>eudicotyledons</taxon>
        <taxon>Gunneridae</taxon>
        <taxon>Pentapetalae</taxon>
        <taxon>rosids</taxon>
        <taxon>malvids</taxon>
        <taxon>Brassicales</taxon>
        <taxon>Brassicaceae</taxon>
        <taxon>Camelineae</taxon>
        <taxon>Arabidopsis</taxon>
    </lineage>
</organism>
<accession>A0A178VZT4</accession>
<dbReference type="AlphaFoldDB" id="A0A178VZT4"/>
<dbReference type="Proteomes" id="UP000078284">
    <property type="component" value="Chromosome 2"/>
</dbReference>
<proteinExistence type="predicted"/>
<sequence>MSLFPTLQIMKLFLNSIYFISYFSPSDAIKTSCIKQYLSTSNLLVSFHSR</sequence>
<evidence type="ECO:0000313" key="2">
    <source>
        <dbReference type="Proteomes" id="UP000078284"/>
    </source>
</evidence>
<dbReference type="EMBL" id="LUHQ01000002">
    <property type="protein sequence ID" value="OAP10765.1"/>
    <property type="molecule type" value="Genomic_DNA"/>
</dbReference>
<evidence type="ECO:0000313" key="1">
    <source>
        <dbReference type="EMBL" id="OAP10765.1"/>
    </source>
</evidence>
<comment type="caution">
    <text evidence="1">The sequence shown here is derived from an EMBL/GenBank/DDBJ whole genome shotgun (WGS) entry which is preliminary data.</text>
</comment>
<protein>
    <submittedName>
        <fullName evidence="1">Uncharacterized protein</fullName>
    </submittedName>
</protein>
<gene>
    <name evidence="1" type="ordered locus">AXX17_At2g44220</name>
</gene>